<keyword evidence="5 8" id="KW-1133">Transmembrane helix</keyword>
<dbReference type="PANTHER" id="PTHR10361">
    <property type="entry name" value="SODIUM-BILE ACID COTRANSPORTER"/>
    <property type="match status" value="1"/>
</dbReference>
<evidence type="ECO:0000256" key="6">
    <source>
        <dbReference type="ARBA" id="ARBA00023136"/>
    </source>
</evidence>
<sequence length="287" mass="31308">MMGLEGGIALGLFAAGCAPGGSGSNMYTYLLDGDVSLSVTMTFISTLASLFMIPAWLYTLGRLITGRDAALKIPITNILISLVSLLIPVAIGIIIRKKKPNIARSMDRMLKPFFIVLIVFMFTFGVWVNLYIFHLITLTLCIAGATLPYLGFLLGGLVAFICRQPRSRVITIAIETGLQNTGIPILLLRFSLPQPSADLSIVSPVTTSIFTPIPLFIAVIVHEIHRHCCKKATKVQEPLESEANIANGNTLTEPQFTDEDLITPKDHKTGKNGKLLFDFEESNSNNK</sequence>
<dbReference type="Pfam" id="PF01758">
    <property type="entry name" value="SBF"/>
    <property type="match status" value="1"/>
</dbReference>
<reference evidence="9" key="1">
    <citation type="journal article" date="2023" name="Mol. Biol. Evol.">
        <title>Third-Generation Sequencing Reveals the Adaptive Role of the Epigenome in Three Deep-Sea Polychaetes.</title>
        <authorList>
            <person name="Perez M."/>
            <person name="Aroh O."/>
            <person name="Sun Y."/>
            <person name="Lan Y."/>
            <person name="Juniper S.K."/>
            <person name="Young C.R."/>
            <person name="Angers B."/>
            <person name="Qian P.Y."/>
        </authorList>
    </citation>
    <scope>NUCLEOTIDE SEQUENCE</scope>
    <source>
        <strain evidence="9">P08H-3</strain>
    </source>
</reference>
<dbReference type="GO" id="GO:0015293">
    <property type="term" value="F:symporter activity"/>
    <property type="evidence" value="ECO:0007669"/>
    <property type="project" value="UniProtKB-KW"/>
</dbReference>
<keyword evidence="10" id="KW-1185">Reference proteome</keyword>
<dbReference type="GO" id="GO:0016020">
    <property type="term" value="C:membrane"/>
    <property type="evidence" value="ECO:0007669"/>
    <property type="project" value="UniProtKB-SubCell"/>
</dbReference>
<gene>
    <name evidence="9" type="ORF">LSH36_532g06048</name>
</gene>
<dbReference type="InterPro" id="IPR004710">
    <property type="entry name" value="Bilac:Na_transpt"/>
</dbReference>
<name>A0AAD9J8U4_9ANNE</name>
<feature type="transmembrane region" description="Helical" evidence="8">
    <location>
        <begin position="114"/>
        <end position="133"/>
    </location>
</feature>
<dbReference type="EMBL" id="JAODUP010000534">
    <property type="protein sequence ID" value="KAK2147845.1"/>
    <property type="molecule type" value="Genomic_DNA"/>
</dbReference>
<protein>
    <recommendedName>
        <fullName evidence="11">Ileal sodium/bile acid cotransporter</fullName>
    </recommendedName>
</protein>
<comment type="subcellular location">
    <subcellularLocation>
        <location evidence="1">Membrane</location>
        <topology evidence="1">Multi-pass membrane protein</topology>
    </subcellularLocation>
</comment>
<evidence type="ECO:0008006" key="11">
    <source>
        <dbReference type="Google" id="ProtNLM"/>
    </source>
</evidence>
<evidence type="ECO:0000256" key="1">
    <source>
        <dbReference type="ARBA" id="ARBA00004141"/>
    </source>
</evidence>
<dbReference type="InterPro" id="IPR002657">
    <property type="entry name" value="BilAc:Na_symport/Acr3"/>
</dbReference>
<feature type="transmembrane region" description="Helical" evidence="8">
    <location>
        <begin position="73"/>
        <end position="94"/>
    </location>
</feature>
<evidence type="ECO:0000313" key="9">
    <source>
        <dbReference type="EMBL" id="KAK2147845.1"/>
    </source>
</evidence>
<dbReference type="Gene3D" id="1.20.1530.20">
    <property type="match status" value="1"/>
</dbReference>
<keyword evidence="4" id="KW-0769">Symport</keyword>
<evidence type="ECO:0000256" key="4">
    <source>
        <dbReference type="ARBA" id="ARBA00022847"/>
    </source>
</evidence>
<feature type="compositionally biased region" description="Polar residues" evidence="7">
    <location>
        <begin position="246"/>
        <end position="255"/>
    </location>
</feature>
<evidence type="ECO:0000256" key="7">
    <source>
        <dbReference type="SAM" id="MobiDB-lite"/>
    </source>
</evidence>
<proteinExistence type="inferred from homology"/>
<dbReference type="InterPro" id="IPR038770">
    <property type="entry name" value="Na+/solute_symporter_sf"/>
</dbReference>
<evidence type="ECO:0000256" key="2">
    <source>
        <dbReference type="ARBA" id="ARBA00006528"/>
    </source>
</evidence>
<comment type="caution">
    <text evidence="9">The sequence shown here is derived from an EMBL/GenBank/DDBJ whole genome shotgun (WGS) entry which is preliminary data.</text>
</comment>
<organism evidence="9 10">
    <name type="scientific">Paralvinella palmiformis</name>
    <dbReference type="NCBI Taxonomy" id="53620"/>
    <lineage>
        <taxon>Eukaryota</taxon>
        <taxon>Metazoa</taxon>
        <taxon>Spiralia</taxon>
        <taxon>Lophotrochozoa</taxon>
        <taxon>Annelida</taxon>
        <taxon>Polychaeta</taxon>
        <taxon>Sedentaria</taxon>
        <taxon>Canalipalpata</taxon>
        <taxon>Terebellida</taxon>
        <taxon>Terebelliformia</taxon>
        <taxon>Alvinellidae</taxon>
        <taxon>Paralvinella</taxon>
    </lineage>
</organism>
<comment type="similarity">
    <text evidence="2">Belongs to the bile acid:sodium symporter (BASS) (TC 2.A.28) family.</text>
</comment>
<dbReference type="AlphaFoldDB" id="A0AAD9J8U4"/>
<evidence type="ECO:0000256" key="5">
    <source>
        <dbReference type="ARBA" id="ARBA00022989"/>
    </source>
</evidence>
<feature type="region of interest" description="Disordered" evidence="7">
    <location>
        <begin position="246"/>
        <end position="287"/>
    </location>
</feature>
<dbReference type="Proteomes" id="UP001208570">
    <property type="component" value="Unassembled WGS sequence"/>
</dbReference>
<accession>A0AAD9J8U4</accession>
<keyword evidence="3 8" id="KW-0812">Transmembrane</keyword>
<dbReference type="PANTHER" id="PTHR10361:SF28">
    <property type="entry name" value="P3 PROTEIN-RELATED"/>
    <property type="match status" value="1"/>
</dbReference>
<keyword evidence="4" id="KW-0813">Transport</keyword>
<evidence type="ECO:0000256" key="8">
    <source>
        <dbReference type="SAM" id="Phobius"/>
    </source>
</evidence>
<feature type="transmembrane region" description="Helical" evidence="8">
    <location>
        <begin position="140"/>
        <end position="161"/>
    </location>
</feature>
<evidence type="ECO:0000313" key="10">
    <source>
        <dbReference type="Proteomes" id="UP001208570"/>
    </source>
</evidence>
<feature type="transmembrane region" description="Helical" evidence="8">
    <location>
        <begin position="39"/>
        <end position="61"/>
    </location>
</feature>
<keyword evidence="6 8" id="KW-0472">Membrane</keyword>
<evidence type="ECO:0000256" key="3">
    <source>
        <dbReference type="ARBA" id="ARBA00022692"/>
    </source>
</evidence>